<reference evidence="2" key="1">
    <citation type="submission" date="2021-02" db="EMBL/GenBank/DDBJ databases">
        <authorList>
            <person name="Nowell W R."/>
        </authorList>
    </citation>
    <scope>NUCLEOTIDE SEQUENCE</scope>
</reference>
<evidence type="ECO:0000313" key="4">
    <source>
        <dbReference type="Proteomes" id="UP000663829"/>
    </source>
</evidence>
<sequence length="252" mass="28576">MDTYGPPSGSVVLSVIQMTAATSKQKCHGTLNELELKLAGNQTNIAGQSVVNAIKAYMVYRTERIKEGISQKITHFHQIIAQRRQRSSTAKKATGVSPQVTIDVLHHAPTDDELNYISIEQRWIRRQDHNNEIYGRYIDDVFFTSNEHTETVQQLLTDANSWDDNIKSQGNIGMCVPFLDVLICNNRGSLYTSVCHKPSAEPYVLPFLSDHPRNTFANVIQTALVRAIRYSSTYQIFNIERRTIELMLLYNG</sequence>
<comment type="caution">
    <text evidence="2">The sequence shown here is derived from an EMBL/GenBank/DDBJ whole genome shotgun (WGS) entry which is preliminary data.</text>
</comment>
<dbReference type="PANTHER" id="PTHR21301">
    <property type="entry name" value="REVERSE TRANSCRIPTASE"/>
    <property type="match status" value="1"/>
</dbReference>
<dbReference type="OrthoDB" id="5973140at2759"/>
<proteinExistence type="predicted"/>
<dbReference type="Proteomes" id="UP000663829">
    <property type="component" value="Unassembled WGS sequence"/>
</dbReference>
<dbReference type="PANTHER" id="PTHR21301:SF10">
    <property type="entry name" value="REVERSE TRANSCRIPTASE DOMAIN-CONTAINING PROTEIN"/>
    <property type="match status" value="1"/>
</dbReference>
<dbReference type="EMBL" id="CAJOBC010003922">
    <property type="protein sequence ID" value="CAF3806576.1"/>
    <property type="molecule type" value="Genomic_DNA"/>
</dbReference>
<evidence type="ECO:0000259" key="1">
    <source>
        <dbReference type="Pfam" id="PF26215"/>
    </source>
</evidence>
<dbReference type="Pfam" id="PF26215">
    <property type="entry name" value="HTH_animal"/>
    <property type="match status" value="1"/>
</dbReference>
<protein>
    <recommendedName>
        <fullName evidence="1">Helix-turn-helix domain-containing protein</fullName>
    </recommendedName>
</protein>
<dbReference type="Proteomes" id="UP000681722">
    <property type="component" value="Unassembled WGS sequence"/>
</dbReference>
<evidence type="ECO:0000313" key="2">
    <source>
        <dbReference type="EMBL" id="CAF1035998.1"/>
    </source>
</evidence>
<dbReference type="EMBL" id="CAJNOQ010003922">
    <property type="protein sequence ID" value="CAF1035998.1"/>
    <property type="molecule type" value="Genomic_DNA"/>
</dbReference>
<dbReference type="AlphaFoldDB" id="A0A814JBY6"/>
<dbReference type="InterPro" id="IPR058912">
    <property type="entry name" value="HTH_animal"/>
</dbReference>
<name>A0A814JBY6_9BILA</name>
<evidence type="ECO:0000313" key="3">
    <source>
        <dbReference type="EMBL" id="CAF3806576.1"/>
    </source>
</evidence>
<gene>
    <name evidence="2" type="ORF">GPM918_LOCUS15529</name>
    <name evidence="3" type="ORF">SRO942_LOCUS15529</name>
</gene>
<feature type="domain" description="Helix-turn-helix" evidence="1">
    <location>
        <begin position="203"/>
        <end position="252"/>
    </location>
</feature>
<accession>A0A814JBY6</accession>
<organism evidence="2 4">
    <name type="scientific">Didymodactylos carnosus</name>
    <dbReference type="NCBI Taxonomy" id="1234261"/>
    <lineage>
        <taxon>Eukaryota</taxon>
        <taxon>Metazoa</taxon>
        <taxon>Spiralia</taxon>
        <taxon>Gnathifera</taxon>
        <taxon>Rotifera</taxon>
        <taxon>Eurotatoria</taxon>
        <taxon>Bdelloidea</taxon>
        <taxon>Philodinida</taxon>
        <taxon>Philodinidae</taxon>
        <taxon>Didymodactylos</taxon>
    </lineage>
</organism>
<keyword evidence="4" id="KW-1185">Reference proteome</keyword>